<dbReference type="PROSITE" id="PS00551">
    <property type="entry name" value="MOLYBDOPTERIN_PROK_1"/>
    <property type="match status" value="1"/>
</dbReference>
<dbReference type="AlphaFoldDB" id="A0A6G9I978"/>
<dbReference type="InterPro" id="IPR027467">
    <property type="entry name" value="MopterinOxRdtase_cofactor_BS"/>
</dbReference>
<protein>
    <submittedName>
        <fullName evidence="10">Formate dehydrogenase subunit alpha</fullName>
    </submittedName>
</protein>
<keyword evidence="6" id="KW-0560">Oxidoreductase</keyword>
<sequence>MKKVLTVCPYCASGCKLNLVVENNKIIRAEGANGVTNQGELCLKGYYGWDFLNDTKILTPRLTQPLIRRQKGGEFEAATWDEAIEYVSSRLAKIKAEEGPDAIMLTGSSRGPGNETNYVMQKFARGVVGTNNIDCCARVCHGPSVASLQMTLGNGAMSNSINDIENTKCILVFGYNAADSHPIVARRILKAKENGAKIIVCDPRYIETARIADLWLPLKNGSNMALANAFLNVLINEDLYNKEYVERYTEGFDDMKAVIDKYTPEYVEEITGLKAKDIRDAMQMYASAPSATILWGMGVTQWGQSVDVIKGLSSMALVTGNLGRPGVGVGPVRGQNNVQGACDMGATPKDYPGYQKVADPKVREKFAKAWGVTSLPDNPGATITEVPHRILEGKIKAYYVMGEDPLQTDPDLSLMREALSKLDLLVVQDIFMTKTASVADVILPATSWGEHEGIYSSADRGFQHFEKAIEPTGDVKVDWEIISLMSTALGYPMKYKNTKEIWDEMRVLCDLYAGATYEKMAGLGYVQWPCPTEDHPGTPYLYKGNKFDRPNGKGLLASADWIPPKEQINEEYPMVLCTVREVGHYSCRSMTGNCRPLQTLADEPGYVQINPFDAERLGIKDQALVWVESRRGKVITRANVTPRANKGAVYMTYQWWIGACNELTLDHLDPISRTPEYKHSAVKVYSIEDQAWAEQRIEQLYSDLKDHLRRTAEVA</sequence>
<reference evidence="10 11" key="1">
    <citation type="submission" date="2020-03" db="EMBL/GenBank/DDBJ databases">
        <title>Complete genome sequence of Orbus sp. IPMB12 (BCRC 80908).</title>
        <authorList>
            <person name="Lo W.-S."/>
            <person name="Chang T.-H."/>
            <person name="Kuo C.-H."/>
        </authorList>
    </citation>
    <scope>NUCLEOTIDE SEQUENCE [LARGE SCALE GENOMIC DNA]</scope>
    <source>
        <strain evidence="10 11">IPMB12</strain>
    </source>
</reference>
<organism evidence="10 11">
    <name type="scientific">Zophobihabitans entericus</name>
    <dbReference type="NCBI Taxonomy" id="1635327"/>
    <lineage>
        <taxon>Bacteria</taxon>
        <taxon>Pseudomonadati</taxon>
        <taxon>Pseudomonadota</taxon>
        <taxon>Gammaproteobacteria</taxon>
        <taxon>Orbales</taxon>
        <taxon>Orbaceae</taxon>
        <taxon>Zophobihabitans</taxon>
    </lineage>
</organism>
<evidence type="ECO:0000256" key="7">
    <source>
        <dbReference type="ARBA" id="ARBA00023004"/>
    </source>
</evidence>
<dbReference type="Pfam" id="PF00384">
    <property type="entry name" value="Molybdopterin"/>
    <property type="match status" value="1"/>
</dbReference>
<dbReference type="Gene3D" id="2.20.25.90">
    <property type="entry name" value="ADC-like domains"/>
    <property type="match status" value="1"/>
</dbReference>
<dbReference type="PROSITE" id="PS00490">
    <property type="entry name" value="MOLYBDOPTERIN_PROK_2"/>
    <property type="match status" value="1"/>
</dbReference>
<dbReference type="Pfam" id="PF04879">
    <property type="entry name" value="Molybdop_Fe4S4"/>
    <property type="match status" value="1"/>
</dbReference>
<dbReference type="GO" id="GO:1990204">
    <property type="term" value="C:oxidoreductase complex"/>
    <property type="evidence" value="ECO:0007669"/>
    <property type="project" value="UniProtKB-ARBA"/>
</dbReference>
<dbReference type="GO" id="GO:0003954">
    <property type="term" value="F:NADH dehydrogenase activity"/>
    <property type="evidence" value="ECO:0007669"/>
    <property type="project" value="TreeGrafter"/>
</dbReference>
<dbReference type="NCBIfam" id="TIGR01591">
    <property type="entry name" value="Fdh-alpha"/>
    <property type="match status" value="1"/>
</dbReference>
<gene>
    <name evidence="10" type="primary">fdhF</name>
    <name evidence="10" type="ORF">IPMB12_03190</name>
</gene>
<dbReference type="GO" id="GO:0016020">
    <property type="term" value="C:membrane"/>
    <property type="evidence" value="ECO:0007669"/>
    <property type="project" value="TreeGrafter"/>
</dbReference>
<dbReference type="SUPFAM" id="SSF53706">
    <property type="entry name" value="Formate dehydrogenase/DMSO reductase, domains 1-3"/>
    <property type="match status" value="1"/>
</dbReference>
<keyword evidence="7" id="KW-0408">Iron</keyword>
<dbReference type="GO" id="GO:0008863">
    <property type="term" value="F:formate dehydrogenase (NAD+) activity"/>
    <property type="evidence" value="ECO:0007669"/>
    <property type="project" value="InterPro"/>
</dbReference>
<keyword evidence="4" id="KW-0500">Molybdenum</keyword>
<dbReference type="SUPFAM" id="SSF50692">
    <property type="entry name" value="ADC-like"/>
    <property type="match status" value="1"/>
</dbReference>
<dbReference type="FunFam" id="2.20.25.90:FF:000001">
    <property type="entry name" value="Formate dehydrogenase subunit alpha"/>
    <property type="match status" value="1"/>
</dbReference>
<dbReference type="KEGG" id="orb:IPMB12_03190"/>
<dbReference type="PANTHER" id="PTHR43105">
    <property type="entry name" value="RESPIRATORY NITRATE REDUCTASE"/>
    <property type="match status" value="1"/>
</dbReference>
<dbReference type="CDD" id="cd02753">
    <property type="entry name" value="MopB_Formate-Dh-H"/>
    <property type="match status" value="1"/>
</dbReference>
<dbReference type="InterPro" id="IPR006657">
    <property type="entry name" value="MoPterin_dinucl-bd_dom"/>
</dbReference>
<dbReference type="FunFam" id="3.40.228.10:FF:000002">
    <property type="entry name" value="Formate dehydrogenase subunit alpha"/>
    <property type="match status" value="1"/>
</dbReference>
<evidence type="ECO:0000256" key="5">
    <source>
        <dbReference type="ARBA" id="ARBA00022723"/>
    </source>
</evidence>
<evidence type="ECO:0000259" key="9">
    <source>
        <dbReference type="PROSITE" id="PS51669"/>
    </source>
</evidence>
<comment type="cofactor">
    <cofactor evidence="2">
        <name>[4Fe-4S] cluster</name>
        <dbReference type="ChEBI" id="CHEBI:49883"/>
    </cofactor>
</comment>
<dbReference type="PROSITE" id="PS00932">
    <property type="entry name" value="MOLYBDOPTERIN_PROK_3"/>
    <property type="match status" value="1"/>
</dbReference>
<keyword evidence="3" id="KW-0004">4Fe-4S</keyword>
<dbReference type="EMBL" id="CP050253">
    <property type="protein sequence ID" value="QIQ20773.1"/>
    <property type="molecule type" value="Genomic_DNA"/>
</dbReference>
<accession>A0A6G9I978</accession>
<keyword evidence="11" id="KW-1185">Reference proteome</keyword>
<evidence type="ECO:0000313" key="11">
    <source>
        <dbReference type="Proteomes" id="UP000501168"/>
    </source>
</evidence>
<dbReference type="GO" id="GO:0046872">
    <property type="term" value="F:metal ion binding"/>
    <property type="evidence" value="ECO:0007669"/>
    <property type="project" value="UniProtKB-KW"/>
</dbReference>
<feature type="domain" description="4Fe-4S Mo/W bis-MGD-type" evidence="9">
    <location>
        <begin position="1"/>
        <end position="56"/>
    </location>
</feature>
<dbReference type="InterPro" id="IPR006963">
    <property type="entry name" value="Mopterin_OxRdtase_4Fe-4S_dom"/>
</dbReference>
<evidence type="ECO:0000313" key="10">
    <source>
        <dbReference type="EMBL" id="QIQ20773.1"/>
    </source>
</evidence>
<evidence type="ECO:0000256" key="4">
    <source>
        <dbReference type="ARBA" id="ARBA00022505"/>
    </source>
</evidence>
<evidence type="ECO:0000256" key="6">
    <source>
        <dbReference type="ARBA" id="ARBA00023002"/>
    </source>
</evidence>
<name>A0A6G9I978_9GAMM</name>
<dbReference type="Gene3D" id="3.40.50.740">
    <property type="match status" value="1"/>
</dbReference>
<dbReference type="PANTHER" id="PTHR43105:SF14">
    <property type="entry name" value="FORMATE DEHYDROGENASE H"/>
    <property type="match status" value="1"/>
</dbReference>
<keyword evidence="5" id="KW-0479">Metal-binding</keyword>
<dbReference type="PROSITE" id="PS51669">
    <property type="entry name" value="4FE4S_MOW_BIS_MGD"/>
    <property type="match status" value="1"/>
</dbReference>
<dbReference type="GO" id="GO:0015942">
    <property type="term" value="P:formate metabolic process"/>
    <property type="evidence" value="ECO:0007669"/>
    <property type="project" value="InterPro"/>
</dbReference>
<dbReference type="InterPro" id="IPR009010">
    <property type="entry name" value="Asp_de-COase-like_dom_sf"/>
</dbReference>
<evidence type="ECO:0000256" key="2">
    <source>
        <dbReference type="ARBA" id="ARBA00001966"/>
    </source>
</evidence>
<dbReference type="PIRSF" id="PIRSF000144">
    <property type="entry name" value="CbbBc"/>
    <property type="match status" value="1"/>
</dbReference>
<dbReference type="InParanoid" id="A0A6G9I978"/>
<evidence type="ECO:0000256" key="8">
    <source>
        <dbReference type="ARBA" id="ARBA00023014"/>
    </source>
</evidence>
<dbReference type="SMART" id="SM00926">
    <property type="entry name" value="Molybdop_Fe4S4"/>
    <property type="match status" value="1"/>
</dbReference>
<dbReference type="GO" id="GO:0043546">
    <property type="term" value="F:molybdopterin cofactor binding"/>
    <property type="evidence" value="ECO:0007669"/>
    <property type="project" value="InterPro"/>
</dbReference>
<proteinExistence type="predicted"/>
<dbReference type="InterPro" id="IPR041924">
    <property type="entry name" value="Formate_Dh-H_N"/>
</dbReference>
<comment type="cofactor">
    <cofactor evidence="1">
        <name>Mo-bis(molybdopterin guanine dinucleotide)</name>
        <dbReference type="ChEBI" id="CHEBI:60539"/>
    </cofactor>
</comment>
<dbReference type="RefSeq" id="WP_166914890.1">
    <property type="nucleotide sequence ID" value="NZ_CP050253.1"/>
</dbReference>
<dbReference type="InterPro" id="IPR050123">
    <property type="entry name" value="Prok_molybdopt-oxidoreductase"/>
</dbReference>
<dbReference type="Pfam" id="PF01568">
    <property type="entry name" value="Molydop_binding"/>
    <property type="match status" value="1"/>
</dbReference>
<dbReference type="InterPro" id="IPR006478">
    <property type="entry name" value="Formate_DH_asu"/>
</dbReference>
<dbReference type="Proteomes" id="UP000501168">
    <property type="component" value="Chromosome"/>
</dbReference>
<dbReference type="GO" id="GO:0051539">
    <property type="term" value="F:4 iron, 4 sulfur cluster binding"/>
    <property type="evidence" value="ECO:0007669"/>
    <property type="project" value="UniProtKB-KW"/>
</dbReference>
<dbReference type="GO" id="GO:0022904">
    <property type="term" value="P:respiratory electron transport chain"/>
    <property type="evidence" value="ECO:0007669"/>
    <property type="project" value="TreeGrafter"/>
</dbReference>
<dbReference type="InterPro" id="IPR006656">
    <property type="entry name" value="Mopterin_OxRdtase"/>
</dbReference>
<dbReference type="Gene3D" id="3.40.228.10">
    <property type="entry name" value="Dimethylsulfoxide Reductase, domain 2"/>
    <property type="match status" value="1"/>
</dbReference>
<dbReference type="InterPro" id="IPR006655">
    <property type="entry name" value="Mopterin_OxRdtase_prok_CS"/>
</dbReference>
<evidence type="ECO:0000256" key="1">
    <source>
        <dbReference type="ARBA" id="ARBA00001942"/>
    </source>
</evidence>
<dbReference type="Gene3D" id="2.40.40.20">
    <property type="match status" value="1"/>
</dbReference>
<evidence type="ECO:0000256" key="3">
    <source>
        <dbReference type="ARBA" id="ARBA00022485"/>
    </source>
</evidence>
<keyword evidence="8" id="KW-0411">Iron-sulfur</keyword>
<dbReference type="FunCoup" id="A0A6G9I978">
    <property type="interactions" value="181"/>
</dbReference>